<dbReference type="EMBL" id="MCFJ01000015">
    <property type="protein sequence ID" value="ORY58736.1"/>
    <property type="molecule type" value="Genomic_DNA"/>
</dbReference>
<feature type="region of interest" description="Disordered" evidence="1">
    <location>
        <begin position="194"/>
        <end position="224"/>
    </location>
</feature>
<dbReference type="Proteomes" id="UP000193689">
    <property type="component" value="Unassembled WGS sequence"/>
</dbReference>
<sequence length="461" mass="51053">MADEASTSDCAPTLSSFEATFRTFVSITLRETIAEKLKHEGLRLLEKARDEAIWSIKPGDGNPWFLSRQQQHLYVENCRELLQRCRPWLHAAIDEMLDELDQEADSDGTAALSTWRSPPITPRPISNAFLITPTRVSAATPQTKAPVAPMESPCGRMRSPAKSVTLPATEHDPELNNVEKETVGATGAASTLILTSAAGTSKRRNNDPEASKESNKRVKTASKPTTNPVQIIDVYRGECIFRYKDSSELYVLRCNLTKCKEKGRPLFFQADPFKYNRALNHFGGEVHNIKDPDEIWIRYARRVIGAASTRNLGTPKSKQPDISPISTETPNRLRNGAPSPTTSPTAGRDKGKQPEKPTTPLASRAASGTAKSASSTSPYVQNKQKQQPGASDSPNLFSLRDNSKSPPNATRTTKNLFDSTDSDSDFELPTLEEIAAKDHNTRRLKEQPSYLIRPYVEDEFK</sequence>
<feature type="compositionally biased region" description="Polar residues" evidence="1">
    <location>
        <begin position="324"/>
        <end position="345"/>
    </location>
</feature>
<name>A0A1Y2DHY6_9PEZI</name>
<comment type="caution">
    <text evidence="2">The sequence shown here is derived from an EMBL/GenBank/DDBJ whole genome shotgun (WGS) entry which is preliminary data.</text>
</comment>
<dbReference type="RefSeq" id="XP_040711548.1">
    <property type="nucleotide sequence ID" value="XM_040864360.1"/>
</dbReference>
<dbReference type="InParanoid" id="A0A1Y2DHY6"/>
<feature type="region of interest" description="Disordered" evidence="1">
    <location>
        <begin position="140"/>
        <end position="176"/>
    </location>
</feature>
<evidence type="ECO:0000256" key="1">
    <source>
        <dbReference type="SAM" id="MobiDB-lite"/>
    </source>
</evidence>
<feature type="compositionally biased region" description="Basic and acidic residues" evidence="1">
    <location>
        <begin position="204"/>
        <end position="216"/>
    </location>
</feature>
<evidence type="ECO:0000313" key="2">
    <source>
        <dbReference type="EMBL" id="ORY58736.1"/>
    </source>
</evidence>
<feature type="region of interest" description="Disordered" evidence="1">
    <location>
        <begin position="310"/>
        <end position="426"/>
    </location>
</feature>
<dbReference type="AlphaFoldDB" id="A0A1Y2DHY6"/>
<reference evidence="2 3" key="1">
    <citation type="submission" date="2016-07" db="EMBL/GenBank/DDBJ databases">
        <title>Pervasive Adenine N6-methylation of Active Genes in Fungi.</title>
        <authorList>
            <consortium name="DOE Joint Genome Institute"/>
            <person name="Mondo S.J."/>
            <person name="Dannebaum R.O."/>
            <person name="Kuo R.C."/>
            <person name="Labutti K."/>
            <person name="Haridas S."/>
            <person name="Kuo A."/>
            <person name="Salamov A."/>
            <person name="Ahrendt S.R."/>
            <person name="Lipzen A."/>
            <person name="Sullivan W."/>
            <person name="Andreopoulos W.B."/>
            <person name="Clum A."/>
            <person name="Lindquist E."/>
            <person name="Daum C."/>
            <person name="Ramamoorthy G.K."/>
            <person name="Gryganskyi A."/>
            <person name="Culley D."/>
            <person name="Magnuson J.K."/>
            <person name="James T.Y."/>
            <person name="O'Malley M.A."/>
            <person name="Stajich J.E."/>
            <person name="Spatafora J.W."/>
            <person name="Visel A."/>
            <person name="Grigoriev I.V."/>
        </authorList>
    </citation>
    <scope>NUCLEOTIDE SEQUENCE [LARGE SCALE GENOMIC DNA]</scope>
    <source>
        <strain evidence="2 3">CBS 129021</strain>
    </source>
</reference>
<evidence type="ECO:0000313" key="3">
    <source>
        <dbReference type="Proteomes" id="UP000193689"/>
    </source>
</evidence>
<accession>A0A1Y2DHY6</accession>
<keyword evidence="3" id="KW-1185">Reference proteome</keyword>
<gene>
    <name evidence="2" type="ORF">BCR38DRAFT_489093</name>
</gene>
<dbReference type="GeneID" id="63780572"/>
<feature type="compositionally biased region" description="Polar residues" evidence="1">
    <location>
        <begin position="404"/>
        <end position="419"/>
    </location>
</feature>
<organism evidence="2 3">
    <name type="scientific">Pseudomassariella vexata</name>
    <dbReference type="NCBI Taxonomy" id="1141098"/>
    <lineage>
        <taxon>Eukaryota</taxon>
        <taxon>Fungi</taxon>
        <taxon>Dikarya</taxon>
        <taxon>Ascomycota</taxon>
        <taxon>Pezizomycotina</taxon>
        <taxon>Sordariomycetes</taxon>
        <taxon>Xylariomycetidae</taxon>
        <taxon>Amphisphaeriales</taxon>
        <taxon>Pseudomassariaceae</taxon>
        <taxon>Pseudomassariella</taxon>
    </lineage>
</organism>
<feature type="region of interest" description="Disordered" evidence="1">
    <location>
        <begin position="438"/>
        <end position="461"/>
    </location>
</feature>
<proteinExistence type="predicted"/>
<feature type="compositionally biased region" description="Low complexity" evidence="1">
    <location>
        <begin position="362"/>
        <end position="377"/>
    </location>
</feature>
<feature type="compositionally biased region" description="Polar residues" evidence="1">
    <location>
        <begin position="378"/>
        <end position="396"/>
    </location>
</feature>
<protein>
    <submittedName>
        <fullName evidence="2">Uncharacterized protein</fullName>
    </submittedName>
</protein>
<dbReference type="OrthoDB" id="4753337at2759"/>